<protein>
    <recommendedName>
        <fullName evidence="3">Ribbon-helix-helix protein CopG domain-containing protein</fullName>
    </recommendedName>
</protein>
<dbReference type="SUPFAM" id="SSF47598">
    <property type="entry name" value="Ribbon-helix-helix"/>
    <property type="match status" value="1"/>
</dbReference>
<reference evidence="1 2" key="1">
    <citation type="journal article" date="2015" name="Genome Announc.">
        <title>Expanding the biotechnology potential of lactobacilli through comparative genomics of 213 strains and associated genera.</title>
        <authorList>
            <person name="Sun Z."/>
            <person name="Harris H.M."/>
            <person name="McCann A."/>
            <person name="Guo C."/>
            <person name="Argimon S."/>
            <person name="Zhang W."/>
            <person name="Yang X."/>
            <person name="Jeffery I.B."/>
            <person name="Cooney J.C."/>
            <person name="Kagawa T.F."/>
            <person name="Liu W."/>
            <person name="Song Y."/>
            <person name="Salvetti E."/>
            <person name="Wrobel A."/>
            <person name="Rasinkangas P."/>
            <person name="Parkhill J."/>
            <person name="Rea M.C."/>
            <person name="O'Sullivan O."/>
            <person name="Ritari J."/>
            <person name="Douillard F.P."/>
            <person name="Paul Ross R."/>
            <person name="Yang R."/>
            <person name="Briner A.E."/>
            <person name="Felis G.E."/>
            <person name="de Vos W.M."/>
            <person name="Barrangou R."/>
            <person name="Klaenhammer T.R."/>
            <person name="Caufield P.W."/>
            <person name="Cui Y."/>
            <person name="Zhang H."/>
            <person name="O'Toole P.W."/>
        </authorList>
    </citation>
    <scope>NUCLEOTIDE SEQUENCE [LARGE SCALE GENOMIC DNA]</scope>
    <source>
        <strain evidence="1 2">DSM 5007</strain>
    </source>
</reference>
<keyword evidence="2" id="KW-1185">Reference proteome</keyword>
<name>A0A0R1VU63_9LACO</name>
<gene>
    <name evidence="1" type="ORF">FD16_GL001847</name>
</gene>
<dbReference type="InterPro" id="IPR010985">
    <property type="entry name" value="Ribbon_hlx_hlx"/>
</dbReference>
<evidence type="ECO:0000313" key="2">
    <source>
        <dbReference type="Proteomes" id="UP000051820"/>
    </source>
</evidence>
<dbReference type="EMBL" id="AZGF01000045">
    <property type="protein sequence ID" value="KRM09329.1"/>
    <property type="molecule type" value="Genomic_DNA"/>
</dbReference>
<dbReference type="AlphaFoldDB" id="A0A0R1VU63"/>
<accession>A0A0R1VU63</accession>
<dbReference type="Proteomes" id="UP000051820">
    <property type="component" value="Unassembled WGS sequence"/>
</dbReference>
<dbReference type="PATRIC" id="fig|1423807.3.peg.1892"/>
<evidence type="ECO:0000313" key="1">
    <source>
        <dbReference type="EMBL" id="KRM09329.1"/>
    </source>
</evidence>
<evidence type="ECO:0008006" key="3">
    <source>
        <dbReference type="Google" id="ProtNLM"/>
    </source>
</evidence>
<proteinExistence type="predicted"/>
<dbReference type="GO" id="GO:0006355">
    <property type="term" value="P:regulation of DNA-templated transcription"/>
    <property type="evidence" value="ECO:0007669"/>
    <property type="project" value="InterPro"/>
</dbReference>
<dbReference type="InterPro" id="IPR013321">
    <property type="entry name" value="Arc_rbn_hlx_hlx"/>
</dbReference>
<comment type="caution">
    <text evidence="1">The sequence shown here is derived from an EMBL/GenBank/DDBJ whole genome shotgun (WGS) entry which is preliminary data.</text>
</comment>
<dbReference type="Gene3D" id="1.10.1220.10">
    <property type="entry name" value="Met repressor-like"/>
    <property type="match status" value="1"/>
</dbReference>
<organism evidence="1 2">
    <name type="scientific">Paucilactobacillus suebicus DSM 5007 = KCTC 3549</name>
    <dbReference type="NCBI Taxonomy" id="1423807"/>
    <lineage>
        <taxon>Bacteria</taxon>
        <taxon>Bacillati</taxon>
        <taxon>Bacillota</taxon>
        <taxon>Bacilli</taxon>
        <taxon>Lactobacillales</taxon>
        <taxon>Lactobacillaceae</taxon>
        <taxon>Paucilactobacillus</taxon>
    </lineage>
</organism>
<sequence>MRFVERKKFTTTLDSDLIKQLKIIAVKKEISVSALIEQIAKPYLENRSRKIH</sequence>